<dbReference type="OrthoDB" id="9797506at2"/>
<evidence type="ECO:0000313" key="3">
    <source>
        <dbReference type="Proteomes" id="UP000265768"/>
    </source>
</evidence>
<evidence type="ECO:0000256" key="1">
    <source>
        <dbReference type="ARBA" id="ARBA00007120"/>
    </source>
</evidence>
<dbReference type="NCBIfam" id="TIGR00481">
    <property type="entry name" value="YbhB/YbcL family Raf kinase inhibitor-like protein"/>
    <property type="match status" value="1"/>
</dbReference>
<keyword evidence="3" id="KW-1185">Reference proteome</keyword>
<dbReference type="SUPFAM" id="SSF49777">
    <property type="entry name" value="PEBP-like"/>
    <property type="match status" value="1"/>
</dbReference>
<dbReference type="AlphaFoldDB" id="A0A3A4AU65"/>
<dbReference type="PANTHER" id="PTHR30289">
    <property type="entry name" value="UNCHARACTERIZED PROTEIN YBCL-RELATED"/>
    <property type="match status" value="1"/>
</dbReference>
<dbReference type="EMBL" id="QZEY01000003">
    <property type="protein sequence ID" value="RJL33530.1"/>
    <property type="molecule type" value="Genomic_DNA"/>
</dbReference>
<comment type="caution">
    <text evidence="2">The sequence shown here is derived from an EMBL/GenBank/DDBJ whole genome shotgun (WGS) entry which is preliminary data.</text>
</comment>
<proteinExistence type="inferred from homology"/>
<dbReference type="InterPro" id="IPR008914">
    <property type="entry name" value="PEBP"/>
</dbReference>
<dbReference type="Gene3D" id="3.90.280.10">
    <property type="entry name" value="PEBP-like"/>
    <property type="match status" value="1"/>
</dbReference>
<dbReference type="Pfam" id="PF01161">
    <property type="entry name" value="PBP"/>
    <property type="match status" value="1"/>
</dbReference>
<dbReference type="PANTHER" id="PTHR30289:SF1">
    <property type="entry name" value="PEBP (PHOSPHATIDYLETHANOLAMINE-BINDING PROTEIN) FAMILY PROTEIN"/>
    <property type="match status" value="1"/>
</dbReference>
<name>A0A3A4AU65_9ACTN</name>
<dbReference type="CDD" id="cd00865">
    <property type="entry name" value="PEBP_bact_arch"/>
    <property type="match status" value="1"/>
</dbReference>
<dbReference type="InterPro" id="IPR036610">
    <property type="entry name" value="PEBP-like_sf"/>
</dbReference>
<sequence length="150" mass="15980">MAGIDIRSEAFSDHTLMPERLAQTGDNVSPALEWSHAPDGTTELVLMCEDPDAPGGTFLHWLVTRIDPRASGCEEGMLPVGGVAWPNTAGVVGWSGPKPPAGDPPHRYFFRVFALSDYIDLPETPGAEDVHAAVADRELASGTLVGLFGR</sequence>
<dbReference type="Proteomes" id="UP000265768">
    <property type="component" value="Unassembled WGS sequence"/>
</dbReference>
<dbReference type="RefSeq" id="WP_119926489.1">
    <property type="nucleotide sequence ID" value="NZ_QZEY01000003.1"/>
</dbReference>
<organism evidence="2 3">
    <name type="scientific">Bailinhaonella thermotolerans</name>
    <dbReference type="NCBI Taxonomy" id="1070861"/>
    <lineage>
        <taxon>Bacteria</taxon>
        <taxon>Bacillati</taxon>
        <taxon>Actinomycetota</taxon>
        <taxon>Actinomycetes</taxon>
        <taxon>Streptosporangiales</taxon>
        <taxon>Streptosporangiaceae</taxon>
        <taxon>Bailinhaonella</taxon>
    </lineage>
</organism>
<accession>A0A3A4AU65</accession>
<gene>
    <name evidence="2" type="ORF">D5H75_12250</name>
</gene>
<evidence type="ECO:0000313" key="2">
    <source>
        <dbReference type="EMBL" id="RJL33530.1"/>
    </source>
</evidence>
<comment type="similarity">
    <text evidence="1">Belongs to the UPF0098 family.</text>
</comment>
<reference evidence="2 3" key="1">
    <citation type="submission" date="2018-09" db="EMBL/GenBank/DDBJ databases">
        <title>YIM 75507 draft genome.</title>
        <authorList>
            <person name="Tang S."/>
            <person name="Feng Y."/>
        </authorList>
    </citation>
    <scope>NUCLEOTIDE SEQUENCE [LARGE SCALE GENOMIC DNA]</scope>
    <source>
        <strain evidence="2 3">YIM 75507</strain>
    </source>
</reference>
<protein>
    <submittedName>
        <fullName evidence="2">YbhB/YbcL family Raf kinase inhibitor-like protein</fullName>
    </submittedName>
</protein>
<dbReference type="InterPro" id="IPR005247">
    <property type="entry name" value="YbhB_YbcL/LppC-like"/>
</dbReference>